<protein>
    <submittedName>
        <fullName evidence="1">Uncharacterized protein</fullName>
    </submittedName>
</protein>
<evidence type="ECO:0000313" key="1">
    <source>
        <dbReference type="EMBL" id="MBF4768741.1"/>
    </source>
</evidence>
<reference evidence="1" key="1">
    <citation type="submission" date="2020-11" db="EMBL/GenBank/DDBJ databases">
        <title>Nocardioides cynanchi sp. nov., isolated from soil of rhizosphere of Cynanchum wilfordii.</title>
        <authorList>
            <person name="Lee J.-S."/>
            <person name="Suh M.K."/>
            <person name="Kim J.-S."/>
        </authorList>
    </citation>
    <scope>NUCLEOTIDE SEQUENCE</scope>
    <source>
        <strain evidence="1">KCTC 19276</strain>
    </source>
</reference>
<keyword evidence="2" id="KW-1185">Reference proteome</keyword>
<proteinExistence type="predicted"/>
<dbReference type="AlphaFoldDB" id="A0A930VQ12"/>
<dbReference type="EMBL" id="JADKPO010000016">
    <property type="protein sequence ID" value="MBF4768741.1"/>
    <property type="molecule type" value="Genomic_DNA"/>
</dbReference>
<gene>
    <name evidence="1" type="ORF">ISU10_13295</name>
</gene>
<comment type="caution">
    <text evidence="1">The sequence shown here is derived from an EMBL/GenBank/DDBJ whole genome shotgun (WGS) entry which is preliminary data.</text>
</comment>
<accession>A0A930VQ12</accession>
<evidence type="ECO:0000313" key="2">
    <source>
        <dbReference type="Proteomes" id="UP000660668"/>
    </source>
</evidence>
<organism evidence="1 2">
    <name type="scientific">Nocardioides agariphilus</name>
    <dbReference type="NCBI Taxonomy" id="433664"/>
    <lineage>
        <taxon>Bacteria</taxon>
        <taxon>Bacillati</taxon>
        <taxon>Actinomycetota</taxon>
        <taxon>Actinomycetes</taxon>
        <taxon>Propionibacteriales</taxon>
        <taxon>Nocardioidaceae</taxon>
        <taxon>Nocardioides</taxon>
    </lineage>
</organism>
<dbReference type="Proteomes" id="UP000660668">
    <property type="component" value="Unassembled WGS sequence"/>
</dbReference>
<sequence>MDELRRLSLLLQGGGHLGQESPARRLRHRLRTVATEHPAVYLPFARRKYPGPSPRVIGSGTQVVIDGFTRSASTYAVYAFQVAQQLAGRPLVPLAHHLHAPAQIMTAARRGVPTIMVIREPHGAVLSQVVREPGVDLLDALWAYHRFHEFLLPFRDALVVADFAEVTGDFGAVVRRANRAFETSFAIPGDGADEAYWRTRLIQLRPTLSPVLLGFESGEVSLAAVQEHVRTVLPTARGERTWMPSAERDRAKSALEEAWADPRLDQARSRAEAAYRVFVRGARRAAA</sequence>
<name>A0A930VQ12_9ACTN</name>
<dbReference type="RefSeq" id="WP_194696880.1">
    <property type="nucleotide sequence ID" value="NZ_JADKPO010000016.1"/>
</dbReference>